<feature type="region of interest" description="Disordered" evidence="1">
    <location>
        <begin position="301"/>
        <end position="346"/>
    </location>
</feature>
<feature type="transmembrane region" description="Helical" evidence="2">
    <location>
        <begin position="64"/>
        <end position="82"/>
    </location>
</feature>
<feature type="transmembrane region" description="Helical" evidence="2">
    <location>
        <begin position="94"/>
        <end position="116"/>
    </location>
</feature>
<comment type="caution">
    <text evidence="3">The sequence shown here is derived from an EMBL/GenBank/DDBJ whole genome shotgun (WGS) entry which is preliminary data.</text>
</comment>
<proteinExistence type="predicted"/>
<accession>A0A250XAQ3</accession>
<gene>
    <name evidence="3" type="ORF">CEUSTIGMA_g7609.t1</name>
</gene>
<keyword evidence="4" id="KW-1185">Reference proteome</keyword>
<keyword evidence="2" id="KW-1133">Transmembrane helix</keyword>
<feature type="transmembrane region" description="Helical" evidence="2">
    <location>
        <begin position="151"/>
        <end position="175"/>
    </location>
</feature>
<protein>
    <submittedName>
        <fullName evidence="3">Uncharacterized protein</fullName>
    </submittedName>
</protein>
<sequence>MACSKEALRILLWMSWATQWLLSSIFVGLTLTSFSRLSEASSLYLSNTNLFTDKSWRAPMSACLLSSLLVLGFDIMSCVTLIKKSINRAGPGFGYGFIVAFCFCLSFFLLLSGLVLDSFRPKINSLASYDWTQNGTLSNGFTWSTYDSQTFIGAEVFALINFVTLLFFAVTLVVLQTGVSEQLGINKTQYTPLDAAPVMLPPGYPGGGAGFAAPETQYGYDAHYGYDETQTLRAADNQALNVEYDQYGSSTQQGDAGYYQNYGAAAAAAPAAITGGTAYYGHAAYGGAAVYSQPTSNYNYQSAAEDPSSQPAVGSGLLGGQAIGTSPAAAASNPPPPYHAYQQQVI</sequence>
<dbReference type="OrthoDB" id="539231at2759"/>
<keyword evidence="2" id="KW-0812">Transmembrane</keyword>
<dbReference type="EMBL" id="BEGY01000049">
    <property type="protein sequence ID" value="GAX80171.1"/>
    <property type="molecule type" value="Genomic_DNA"/>
</dbReference>
<dbReference type="Proteomes" id="UP000232323">
    <property type="component" value="Unassembled WGS sequence"/>
</dbReference>
<evidence type="ECO:0000256" key="1">
    <source>
        <dbReference type="SAM" id="MobiDB-lite"/>
    </source>
</evidence>
<evidence type="ECO:0000313" key="3">
    <source>
        <dbReference type="EMBL" id="GAX80171.1"/>
    </source>
</evidence>
<reference evidence="3 4" key="1">
    <citation type="submission" date="2017-08" db="EMBL/GenBank/DDBJ databases">
        <title>Acidophilic green algal genome provides insights into adaptation to an acidic environment.</title>
        <authorList>
            <person name="Hirooka S."/>
            <person name="Hirose Y."/>
            <person name="Kanesaki Y."/>
            <person name="Higuchi S."/>
            <person name="Fujiwara T."/>
            <person name="Onuma R."/>
            <person name="Era A."/>
            <person name="Ohbayashi R."/>
            <person name="Uzuka A."/>
            <person name="Nozaki H."/>
            <person name="Yoshikawa H."/>
            <person name="Miyagishima S.Y."/>
        </authorList>
    </citation>
    <scope>NUCLEOTIDE SEQUENCE [LARGE SCALE GENOMIC DNA]</scope>
    <source>
        <strain evidence="3 4">NIES-2499</strain>
    </source>
</reference>
<name>A0A250XAQ3_9CHLO</name>
<dbReference type="AlphaFoldDB" id="A0A250XAQ3"/>
<feature type="compositionally biased region" description="Polar residues" evidence="1">
    <location>
        <begin position="301"/>
        <end position="312"/>
    </location>
</feature>
<organism evidence="3 4">
    <name type="scientific">Chlamydomonas eustigma</name>
    <dbReference type="NCBI Taxonomy" id="1157962"/>
    <lineage>
        <taxon>Eukaryota</taxon>
        <taxon>Viridiplantae</taxon>
        <taxon>Chlorophyta</taxon>
        <taxon>core chlorophytes</taxon>
        <taxon>Chlorophyceae</taxon>
        <taxon>CS clade</taxon>
        <taxon>Chlamydomonadales</taxon>
        <taxon>Chlamydomonadaceae</taxon>
        <taxon>Chlamydomonas</taxon>
    </lineage>
</organism>
<evidence type="ECO:0000256" key="2">
    <source>
        <dbReference type="SAM" id="Phobius"/>
    </source>
</evidence>
<evidence type="ECO:0000313" key="4">
    <source>
        <dbReference type="Proteomes" id="UP000232323"/>
    </source>
</evidence>
<keyword evidence="2" id="KW-0472">Membrane</keyword>